<feature type="chain" id="PRO_5011778670" evidence="1">
    <location>
        <begin position="25"/>
        <end position="105"/>
    </location>
</feature>
<dbReference type="EMBL" id="FOMW01000007">
    <property type="protein sequence ID" value="SFE47145.1"/>
    <property type="molecule type" value="Genomic_DNA"/>
</dbReference>
<keyword evidence="3" id="KW-1185">Reference proteome</keyword>
<organism evidence="2 3">
    <name type="scientific">Sulfitobacter brevis</name>
    <dbReference type="NCBI Taxonomy" id="74348"/>
    <lineage>
        <taxon>Bacteria</taxon>
        <taxon>Pseudomonadati</taxon>
        <taxon>Pseudomonadota</taxon>
        <taxon>Alphaproteobacteria</taxon>
        <taxon>Rhodobacterales</taxon>
        <taxon>Roseobacteraceae</taxon>
        <taxon>Sulfitobacter</taxon>
    </lineage>
</organism>
<dbReference type="STRING" id="74348.SAMN04488523_107189"/>
<keyword evidence="1" id="KW-0732">Signal</keyword>
<evidence type="ECO:0000256" key="1">
    <source>
        <dbReference type="SAM" id="SignalP"/>
    </source>
</evidence>
<dbReference type="Proteomes" id="UP000198977">
    <property type="component" value="Unassembled WGS sequence"/>
</dbReference>
<gene>
    <name evidence="2" type="ORF">SAMN04488523_107189</name>
</gene>
<feature type="signal peptide" evidence="1">
    <location>
        <begin position="1"/>
        <end position="24"/>
    </location>
</feature>
<dbReference type="AlphaFoldDB" id="A0A1I2AT20"/>
<dbReference type="RefSeq" id="WP_177209468.1">
    <property type="nucleotide sequence ID" value="NZ_FOMW01000007.1"/>
</dbReference>
<accession>A0A1I2AT20</accession>
<proteinExistence type="predicted"/>
<protein>
    <submittedName>
        <fullName evidence="2">Uncharacterized protein</fullName>
    </submittedName>
</protein>
<evidence type="ECO:0000313" key="2">
    <source>
        <dbReference type="EMBL" id="SFE47145.1"/>
    </source>
</evidence>
<evidence type="ECO:0000313" key="3">
    <source>
        <dbReference type="Proteomes" id="UP000198977"/>
    </source>
</evidence>
<reference evidence="2 3" key="1">
    <citation type="submission" date="2016-10" db="EMBL/GenBank/DDBJ databases">
        <authorList>
            <person name="de Groot N.N."/>
        </authorList>
    </citation>
    <scope>NUCLEOTIDE SEQUENCE [LARGE SCALE GENOMIC DNA]</scope>
    <source>
        <strain evidence="2 3">DSM 11443</strain>
    </source>
</reference>
<name>A0A1I2AT20_9RHOB</name>
<sequence length="105" mass="11090">MRLLTGAMAGAGLMMATLMPAAVAAEAKIYPYSAGANFCPAGFQPITISGVICCGKPNQNMSYQQALAHPVAKPRKVVKRVKHIKHARVVERASCPVGTKGCTYD</sequence>